<evidence type="ECO:0000256" key="1">
    <source>
        <dbReference type="ARBA" id="ARBA00004651"/>
    </source>
</evidence>
<keyword evidence="5 7" id="KW-1133">Transmembrane helix</keyword>
<evidence type="ECO:0000256" key="3">
    <source>
        <dbReference type="ARBA" id="ARBA00022475"/>
    </source>
</evidence>
<keyword evidence="3" id="KW-1003">Cell membrane</keyword>
<protein>
    <submittedName>
        <fullName evidence="8">Putative oxidoreductase</fullName>
    </submittedName>
</protein>
<comment type="similarity">
    <text evidence="2">Belongs to the DoxX family.</text>
</comment>
<feature type="transmembrane region" description="Helical" evidence="7">
    <location>
        <begin position="65"/>
        <end position="91"/>
    </location>
</feature>
<dbReference type="InterPro" id="IPR032808">
    <property type="entry name" value="DoxX"/>
</dbReference>
<dbReference type="RefSeq" id="WP_184713888.1">
    <property type="nucleotide sequence ID" value="NZ_JACHJP010000002.1"/>
</dbReference>
<evidence type="ECO:0000256" key="5">
    <source>
        <dbReference type="ARBA" id="ARBA00022989"/>
    </source>
</evidence>
<dbReference type="GO" id="GO:0005886">
    <property type="term" value="C:plasma membrane"/>
    <property type="evidence" value="ECO:0007669"/>
    <property type="project" value="UniProtKB-SubCell"/>
</dbReference>
<dbReference type="PANTHER" id="PTHR33452">
    <property type="entry name" value="OXIDOREDUCTASE CATD-RELATED"/>
    <property type="match status" value="1"/>
</dbReference>
<reference evidence="8 9" key="1">
    <citation type="submission" date="2020-08" db="EMBL/GenBank/DDBJ databases">
        <title>Genomic Encyclopedia of Type Strains, Phase III (KMG-III): the genomes of soil and plant-associated and newly described type strains.</title>
        <authorList>
            <person name="Whitman W."/>
        </authorList>
    </citation>
    <scope>NUCLEOTIDE SEQUENCE [LARGE SCALE GENOMIC DNA]</scope>
    <source>
        <strain evidence="8 9">CECT 8840</strain>
    </source>
</reference>
<keyword evidence="6 7" id="KW-0472">Membrane</keyword>
<dbReference type="AlphaFoldDB" id="A0A7W7QLB5"/>
<dbReference type="InterPro" id="IPR051907">
    <property type="entry name" value="DoxX-like_oxidoreductase"/>
</dbReference>
<feature type="transmembrane region" description="Helical" evidence="7">
    <location>
        <begin position="103"/>
        <end position="127"/>
    </location>
</feature>
<evidence type="ECO:0000313" key="8">
    <source>
        <dbReference type="EMBL" id="MBB4915191.1"/>
    </source>
</evidence>
<accession>A0A7W7QLB5</accession>
<gene>
    <name evidence="8" type="ORF">FHS44_002276</name>
</gene>
<evidence type="ECO:0000256" key="7">
    <source>
        <dbReference type="SAM" id="Phobius"/>
    </source>
</evidence>
<comment type="subcellular location">
    <subcellularLocation>
        <location evidence="1">Cell membrane</location>
        <topology evidence="1">Multi-pass membrane protein</topology>
    </subcellularLocation>
</comment>
<keyword evidence="9" id="KW-1185">Reference proteome</keyword>
<proteinExistence type="inferred from homology"/>
<organism evidence="8 9">
    <name type="scientific">Streptosporangium saharense</name>
    <dbReference type="NCBI Taxonomy" id="1706840"/>
    <lineage>
        <taxon>Bacteria</taxon>
        <taxon>Bacillati</taxon>
        <taxon>Actinomycetota</taxon>
        <taxon>Actinomycetes</taxon>
        <taxon>Streptosporangiales</taxon>
        <taxon>Streptosporangiaceae</taxon>
        <taxon>Streptosporangium</taxon>
    </lineage>
</organism>
<evidence type="ECO:0000256" key="2">
    <source>
        <dbReference type="ARBA" id="ARBA00006679"/>
    </source>
</evidence>
<dbReference type="EMBL" id="JACHJP010000002">
    <property type="protein sequence ID" value="MBB4915191.1"/>
    <property type="molecule type" value="Genomic_DNA"/>
</dbReference>
<name>A0A7W7QLB5_9ACTN</name>
<dbReference type="Pfam" id="PF07681">
    <property type="entry name" value="DoxX"/>
    <property type="match status" value="1"/>
</dbReference>
<evidence type="ECO:0000256" key="6">
    <source>
        <dbReference type="ARBA" id="ARBA00023136"/>
    </source>
</evidence>
<keyword evidence="4 7" id="KW-0812">Transmembrane</keyword>
<feature type="transmembrane region" description="Helical" evidence="7">
    <location>
        <begin position="7"/>
        <end position="26"/>
    </location>
</feature>
<evidence type="ECO:0000313" key="9">
    <source>
        <dbReference type="Proteomes" id="UP000552644"/>
    </source>
</evidence>
<sequence length="144" mass="14803">MLERIGPYTLLLARVVIGIVFIAHGLQKLLSTGLSGVADGFAHLNIPLPSVAAPLVVGSELLGGLALILGAALPVAGVVLALDMVGAYFFVHTGKGFFSQQGGFEYVLVLFAVCLAIGFSGGGALALDSLWRRDRSPVAVGATR</sequence>
<comment type="caution">
    <text evidence="8">The sequence shown here is derived from an EMBL/GenBank/DDBJ whole genome shotgun (WGS) entry which is preliminary data.</text>
</comment>
<evidence type="ECO:0000256" key="4">
    <source>
        <dbReference type="ARBA" id="ARBA00022692"/>
    </source>
</evidence>
<dbReference type="Proteomes" id="UP000552644">
    <property type="component" value="Unassembled WGS sequence"/>
</dbReference>
<dbReference type="PANTHER" id="PTHR33452:SF1">
    <property type="entry name" value="INNER MEMBRANE PROTEIN YPHA-RELATED"/>
    <property type="match status" value="1"/>
</dbReference>